<dbReference type="Proteomes" id="UP000697127">
    <property type="component" value="Unassembled WGS sequence"/>
</dbReference>
<accession>A0A9P6WGE1</accession>
<name>A0A9P6WGE1_9ASCO</name>
<proteinExistence type="predicted"/>
<keyword evidence="2" id="KW-1185">Reference proteome</keyword>
<reference evidence="1" key="1">
    <citation type="submission" date="2020-11" db="EMBL/GenBank/DDBJ databases">
        <title>Kefir isolates.</title>
        <authorList>
            <person name="Marcisauskas S."/>
            <person name="Kim Y."/>
            <person name="Blasche S."/>
        </authorList>
    </citation>
    <scope>NUCLEOTIDE SEQUENCE</scope>
    <source>
        <strain evidence="1">Olga-1</strain>
    </source>
</reference>
<protein>
    <submittedName>
        <fullName evidence="1">Uncharacterized protein</fullName>
    </submittedName>
</protein>
<sequence>RDFSLFSEITDINFTKKESNLQKKSNIKDEYNKNSILDMLSGEFDNNDGKGIERAVHKQVNELERLNEFHGQNVKRLANKLTYIQENIGIINEDINRTNVIANELIDMPIEKVINMVKNITNNRSHKLSSKAEMDLIILLSHLVFRNALTADLFSRIIMKIGLFNLRKIHSKFIDDPADFIKGWNKNPRFRIVCGLSLTARYKYFQDFKSAQMLIRNEFQHVWMNTLINNPKILHNSDVKNMINTIDGLVEYGYLVTCMIRTKSFNTIYSFWENHPNDGLIKEWLENEICNDIKINPYQKFIIEMYTNAGISTVTKWRAKVLDISKKLRLSILNIKQVNKSKFCAFTEMLLNEMEEEMDNDIERREYFYDIKGKYDKLKMELIKNNDMNTYNFVMSVDMKTFNV</sequence>
<gene>
    <name evidence="1" type="ORF">C6P40_004346</name>
</gene>
<dbReference type="EMBL" id="PUHW01000577">
    <property type="protein sequence ID" value="KAG0686351.1"/>
    <property type="molecule type" value="Genomic_DNA"/>
</dbReference>
<evidence type="ECO:0000313" key="1">
    <source>
        <dbReference type="EMBL" id="KAG0686351.1"/>
    </source>
</evidence>
<organism evidence="1 2">
    <name type="scientific">Pichia californica</name>
    <dbReference type="NCBI Taxonomy" id="460514"/>
    <lineage>
        <taxon>Eukaryota</taxon>
        <taxon>Fungi</taxon>
        <taxon>Dikarya</taxon>
        <taxon>Ascomycota</taxon>
        <taxon>Saccharomycotina</taxon>
        <taxon>Pichiomycetes</taxon>
        <taxon>Pichiales</taxon>
        <taxon>Pichiaceae</taxon>
        <taxon>Pichia</taxon>
    </lineage>
</organism>
<feature type="non-terminal residue" evidence="1">
    <location>
        <position position="1"/>
    </location>
</feature>
<comment type="caution">
    <text evidence="1">The sequence shown here is derived from an EMBL/GenBank/DDBJ whole genome shotgun (WGS) entry which is preliminary data.</text>
</comment>
<dbReference type="AlphaFoldDB" id="A0A9P6WGE1"/>
<evidence type="ECO:0000313" key="2">
    <source>
        <dbReference type="Proteomes" id="UP000697127"/>
    </source>
</evidence>